<dbReference type="EMBL" id="CAJNOM010000309">
    <property type="protein sequence ID" value="CAF1344168.1"/>
    <property type="molecule type" value="Genomic_DNA"/>
</dbReference>
<evidence type="ECO:0000256" key="1">
    <source>
        <dbReference type="SAM" id="SignalP"/>
    </source>
</evidence>
<feature type="chain" id="PRO_5035602087" description="Cystatin domain-containing protein" evidence="1">
    <location>
        <begin position="20"/>
        <end position="115"/>
    </location>
</feature>
<feature type="signal peptide" evidence="1">
    <location>
        <begin position="1"/>
        <end position="19"/>
    </location>
</feature>
<comment type="caution">
    <text evidence="3">The sequence shown here is derived from an EMBL/GenBank/DDBJ whole genome shotgun (WGS) entry which is preliminary data.</text>
</comment>
<proteinExistence type="predicted"/>
<dbReference type="GO" id="GO:0004869">
    <property type="term" value="F:cysteine-type endopeptidase inhibitor activity"/>
    <property type="evidence" value="ECO:0007669"/>
    <property type="project" value="InterPro"/>
</dbReference>
<sequence length="115" mass="12622">MLKLITIFLAAVLVVGSQSLNIGKVGGYTDHPELIENSNIKALVKYAAEYLASTDNLILDEIKITGVQTQLVNGINYKLEFTAQSVNGHNKLTTCEAVIYERFDSTRKITSAQCN</sequence>
<organism evidence="3 6">
    <name type="scientific">Adineta steineri</name>
    <dbReference type="NCBI Taxonomy" id="433720"/>
    <lineage>
        <taxon>Eukaryota</taxon>
        <taxon>Metazoa</taxon>
        <taxon>Spiralia</taxon>
        <taxon>Gnathifera</taxon>
        <taxon>Rotifera</taxon>
        <taxon>Eurotatoria</taxon>
        <taxon>Bdelloidea</taxon>
        <taxon>Adinetida</taxon>
        <taxon>Adinetidae</taxon>
        <taxon>Adineta</taxon>
    </lineage>
</organism>
<dbReference type="Pfam" id="PF00031">
    <property type="entry name" value="Cystatin"/>
    <property type="match status" value="1"/>
</dbReference>
<dbReference type="Gene3D" id="3.10.450.10">
    <property type="match status" value="1"/>
</dbReference>
<evidence type="ECO:0000313" key="4">
    <source>
        <dbReference type="EMBL" id="CAF1344168.1"/>
    </source>
</evidence>
<feature type="domain" description="Cystatin" evidence="2">
    <location>
        <begin position="36"/>
        <end position="96"/>
    </location>
</feature>
<dbReference type="OrthoDB" id="1908104at2759"/>
<dbReference type="Proteomes" id="UP000663832">
    <property type="component" value="Unassembled WGS sequence"/>
</dbReference>
<dbReference type="AlphaFoldDB" id="A0A814KK10"/>
<evidence type="ECO:0000313" key="6">
    <source>
        <dbReference type="Proteomes" id="UP000663877"/>
    </source>
</evidence>
<dbReference type="EMBL" id="CAJNOI010000097">
    <property type="protein sequence ID" value="CAF1053613.1"/>
    <property type="molecule type" value="Genomic_DNA"/>
</dbReference>
<name>A0A814KK10_9BILA</name>
<dbReference type="SUPFAM" id="SSF54403">
    <property type="entry name" value="Cystatin/monellin"/>
    <property type="match status" value="1"/>
</dbReference>
<reference evidence="3" key="1">
    <citation type="submission" date="2021-02" db="EMBL/GenBank/DDBJ databases">
        <authorList>
            <person name="Nowell W R."/>
        </authorList>
    </citation>
    <scope>NUCLEOTIDE SEQUENCE</scope>
</reference>
<protein>
    <recommendedName>
        <fullName evidence="2">Cystatin domain-containing protein</fullName>
    </recommendedName>
</protein>
<dbReference type="InterPro" id="IPR000010">
    <property type="entry name" value="Cystatin_dom"/>
</dbReference>
<evidence type="ECO:0000313" key="3">
    <source>
        <dbReference type="EMBL" id="CAF1053613.1"/>
    </source>
</evidence>
<keyword evidence="5" id="KW-1185">Reference proteome</keyword>
<accession>A0A814KK10</accession>
<keyword evidence="1" id="KW-0732">Signal</keyword>
<evidence type="ECO:0000259" key="2">
    <source>
        <dbReference type="Pfam" id="PF00031"/>
    </source>
</evidence>
<gene>
    <name evidence="3" type="ORF">BJG266_LOCUS18757</name>
    <name evidence="4" type="ORF">QVE165_LOCUS33610</name>
</gene>
<dbReference type="InterPro" id="IPR046350">
    <property type="entry name" value="Cystatin_sf"/>
</dbReference>
<dbReference type="Proteomes" id="UP000663877">
    <property type="component" value="Unassembled WGS sequence"/>
</dbReference>
<evidence type="ECO:0000313" key="5">
    <source>
        <dbReference type="Proteomes" id="UP000663832"/>
    </source>
</evidence>